<comment type="cofactor">
    <cofactor evidence="1">
        <name>FMN</name>
        <dbReference type="ChEBI" id="CHEBI:58210"/>
    </cofactor>
</comment>
<evidence type="ECO:0000256" key="1">
    <source>
        <dbReference type="ARBA" id="ARBA00001917"/>
    </source>
</evidence>
<keyword evidence="8" id="KW-1185">Reference proteome</keyword>
<evidence type="ECO:0000256" key="3">
    <source>
        <dbReference type="ARBA" id="ARBA00022630"/>
    </source>
</evidence>
<evidence type="ECO:0000313" key="7">
    <source>
        <dbReference type="EMBL" id="MBB5987987.1"/>
    </source>
</evidence>
<dbReference type="Proteomes" id="UP001138540">
    <property type="component" value="Unassembled WGS sequence"/>
</dbReference>
<dbReference type="PANTHER" id="PTHR43673">
    <property type="entry name" value="NAD(P)H NITROREDUCTASE YDGI-RELATED"/>
    <property type="match status" value="1"/>
</dbReference>
<keyword evidence="4" id="KW-0288">FMN</keyword>
<reference evidence="7 8" key="1">
    <citation type="submission" date="2020-08" db="EMBL/GenBank/DDBJ databases">
        <title>Exploring microbial biodiversity for novel pathways involved in the catabolism of aromatic compounds derived from lignin.</title>
        <authorList>
            <person name="Elkins J."/>
        </authorList>
    </citation>
    <scope>NUCLEOTIDE SEQUENCE [LARGE SCALE GENOMIC DNA]</scope>
    <source>
        <strain evidence="7 8">B1D3A</strain>
    </source>
</reference>
<comment type="similarity">
    <text evidence="2">Belongs to the nitroreductase family.</text>
</comment>
<dbReference type="Gene3D" id="3.40.109.10">
    <property type="entry name" value="NADH Oxidase"/>
    <property type="match status" value="1"/>
</dbReference>
<keyword evidence="5" id="KW-0560">Oxidoreductase</keyword>
<evidence type="ECO:0000256" key="2">
    <source>
        <dbReference type="ARBA" id="ARBA00007118"/>
    </source>
</evidence>
<comment type="caution">
    <text evidence="7">The sequence shown here is derived from an EMBL/GenBank/DDBJ whole genome shotgun (WGS) entry which is preliminary data.</text>
</comment>
<evidence type="ECO:0000313" key="8">
    <source>
        <dbReference type="Proteomes" id="UP001138540"/>
    </source>
</evidence>
<evidence type="ECO:0000256" key="5">
    <source>
        <dbReference type="ARBA" id="ARBA00023002"/>
    </source>
</evidence>
<dbReference type="SUPFAM" id="SSF55469">
    <property type="entry name" value="FMN-dependent nitroreductase-like"/>
    <property type="match status" value="1"/>
</dbReference>
<name>A0ABR6NL20_9SPHN</name>
<gene>
    <name evidence="7" type="ORF">HNP60_003961</name>
</gene>
<keyword evidence="3" id="KW-0285">Flavoprotein</keyword>
<organism evidence="7 8">
    <name type="scientific">Sphingobium lignivorans</name>
    <dbReference type="NCBI Taxonomy" id="2735886"/>
    <lineage>
        <taxon>Bacteria</taxon>
        <taxon>Pseudomonadati</taxon>
        <taxon>Pseudomonadota</taxon>
        <taxon>Alphaproteobacteria</taxon>
        <taxon>Sphingomonadales</taxon>
        <taxon>Sphingomonadaceae</taxon>
        <taxon>Sphingobium</taxon>
    </lineage>
</organism>
<dbReference type="PANTHER" id="PTHR43673:SF2">
    <property type="entry name" value="NITROREDUCTASE"/>
    <property type="match status" value="1"/>
</dbReference>
<dbReference type="EMBL" id="JACHKA010000001">
    <property type="protein sequence ID" value="MBB5987987.1"/>
    <property type="molecule type" value="Genomic_DNA"/>
</dbReference>
<dbReference type="Pfam" id="PF00881">
    <property type="entry name" value="Nitroreductase"/>
    <property type="match status" value="1"/>
</dbReference>
<evidence type="ECO:0000259" key="6">
    <source>
        <dbReference type="Pfam" id="PF00881"/>
    </source>
</evidence>
<evidence type="ECO:0000256" key="4">
    <source>
        <dbReference type="ARBA" id="ARBA00022643"/>
    </source>
</evidence>
<accession>A0ABR6NL20</accession>
<sequence>MSNAVASRRSIRAFLPEPIDQSLLETVLRKALRAPSNSNIQPWHVWLVTGARLEALRDATRARSVVPPAFDERPFPVYPEPLEDPYAARRFHCGERQYAAMDIAREDHDGRLRYVYNNHQAFGAPAAMFLFIDKAAGPSQWADLGIYLQTVMLLLTEAGLDSCAQISWSVFHSTVRAQLGVPDHLTLYCGLSIGRADPHAPVNTVIADRADPEEILHILKD</sequence>
<protein>
    <submittedName>
        <fullName evidence="7">Nitroreductase</fullName>
    </submittedName>
</protein>
<dbReference type="InterPro" id="IPR029479">
    <property type="entry name" value="Nitroreductase"/>
</dbReference>
<dbReference type="InterPro" id="IPR000415">
    <property type="entry name" value="Nitroreductase-like"/>
</dbReference>
<dbReference type="CDD" id="cd02136">
    <property type="entry name" value="PnbA_NfnB-like"/>
    <property type="match status" value="1"/>
</dbReference>
<feature type="domain" description="Nitroreductase" evidence="6">
    <location>
        <begin position="5"/>
        <end position="194"/>
    </location>
</feature>
<proteinExistence type="inferred from homology"/>